<gene>
    <name evidence="2" type="ORF">GCM10009767_20230</name>
</gene>
<dbReference type="Proteomes" id="UP001501204">
    <property type="component" value="Unassembled WGS sequence"/>
</dbReference>
<accession>A0ABN2KR42</accession>
<feature type="region of interest" description="Disordered" evidence="1">
    <location>
        <begin position="1"/>
        <end position="26"/>
    </location>
</feature>
<comment type="caution">
    <text evidence="2">The sequence shown here is derived from an EMBL/GenBank/DDBJ whole genome shotgun (WGS) entry which is preliminary data.</text>
</comment>
<feature type="region of interest" description="Disordered" evidence="1">
    <location>
        <begin position="59"/>
        <end position="113"/>
    </location>
</feature>
<dbReference type="EMBL" id="BAAAOA010000020">
    <property type="protein sequence ID" value="GAA1761140.1"/>
    <property type="molecule type" value="Genomic_DNA"/>
</dbReference>
<organism evidence="2 3">
    <name type="scientific">Kocuria aegyptia</name>
    <dbReference type="NCBI Taxonomy" id="330943"/>
    <lineage>
        <taxon>Bacteria</taxon>
        <taxon>Bacillati</taxon>
        <taxon>Actinomycetota</taxon>
        <taxon>Actinomycetes</taxon>
        <taxon>Micrococcales</taxon>
        <taxon>Micrococcaceae</taxon>
        <taxon>Kocuria</taxon>
    </lineage>
</organism>
<evidence type="ECO:0000313" key="2">
    <source>
        <dbReference type="EMBL" id="GAA1761140.1"/>
    </source>
</evidence>
<evidence type="ECO:0000313" key="3">
    <source>
        <dbReference type="Proteomes" id="UP001501204"/>
    </source>
</evidence>
<reference evidence="2 3" key="1">
    <citation type="journal article" date="2019" name="Int. J. Syst. Evol. Microbiol.">
        <title>The Global Catalogue of Microorganisms (GCM) 10K type strain sequencing project: providing services to taxonomists for standard genome sequencing and annotation.</title>
        <authorList>
            <consortium name="The Broad Institute Genomics Platform"/>
            <consortium name="The Broad Institute Genome Sequencing Center for Infectious Disease"/>
            <person name="Wu L."/>
            <person name="Ma J."/>
        </authorList>
    </citation>
    <scope>NUCLEOTIDE SEQUENCE [LARGE SCALE GENOMIC DNA]</scope>
    <source>
        <strain evidence="2 3">JCM 14735</strain>
    </source>
</reference>
<keyword evidence="3" id="KW-1185">Reference proteome</keyword>
<protein>
    <submittedName>
        <fullName evidence="2">Uncharacterized protein</fullName>
    </submittedName>
</protein>
<sequence>MHPRAAELTGPGVTLSMDGSEYNPSDPVGRLLSHVLSMSAESAPNLIRMRVRSPGRQVALSRRNPFPGDLRLRRDGSAPHGPTVRSSAWRPQEGTRSHDRIGGSPAGSAASRDLIRGFVAHPLGVRRP</sequence>
<evidence type="ECO:0000256" key="1">
    <source>
        <dbReference type="SAM" id="MobiDB-lite"/>
    </source>
</evidence>
<name>A0ABN2KR42_9MICC</name>
<proteinExistence type="predicted"/>